<evidence type="ECO:0000256" key="2">
    <source>
        <dbReference type="ARBA" id="ARBA00006436"/>
    </source>
</evidence>
<organism evidence="4 5">
    <name type="scientific">Nitrobacter winogradskyi (strain ATCC 25391 / DSM 10237 / CIP 104748 / NCIMB 11846 / Nb-255)</name>
    <dbReference type="NCBI Taxonomy" id="323098"/>
    <lineage>
        <taxon>Bacteria</taxon>
        <taxon>Pseudomonadati</taxon>
        <taxon>Pseudomonadota</taxon>
        <taxon>Alphaproteobacteria</taxon>
        <taxon>Hyphomicrobiales</taxon>
        <taxon>Nitrobacteraceae</taxon>
        <taxon>Nitrobacter</taxon>
    </lineage>
</organism>
<gene>
    <name evidence="4" type="ordered locus">Nwi_1404</name>
</gene>
<dbReference type="STRING" id="323098.Nwi_1404"/>
<accession>Q3SSS6</accession>
<comment type="similarity">
    <text evidence="1">Belongs to the CBP3 family.</text>
</comment>
<comment type="similarity">
    <text evidence="2">Belongs to the UPF0174 family.</text>
</comment>
<dbReference type="InterPro" id="IPR014569">
    <property type="entry name" value="Ubq_cyt-c_CBP3-rel"/>
</dbReference>
<dbReference type="HOGENOM" id="CLU_051390_5_1_5"/>
<evidence type="ECO:0000256" key="1">
    <source>
        <dbReference type="ARBA" id="ARBA00006407"/>
    </source>
</evidence>
<dbReference type="InterPro" id="IPR021150">
    <property type="entry name" value="Ubiq_cyt_c_chap"/>
</dbReference>
<dbReference type="KEGG" id="nwi:Nwi_1404"/>
<proteinExistence type="inferred from homology"/>
<keyword evidence="5" id="KW-1185">Reference proteome</keyword>
<name>Q3SSS6_NITWN</name>
<dbReference type="AlphaFoldDB" id="Q3SSS6"/>
<dbReference type="PIRSF" id="PIRSF032079">
    <property type="entry name" value="UCP032079"/>
    <property type="match status" value="1"/>
</dbReference>
<evidence type="ECO:0000313" key="4">
    <source>
        <dbReference type="EMBL" id="ABA04665.1"/>
    </source>
</evidence>
<dbReference type="EMBL" id="CP000115">
    <property type="protein sequence ID" value="ABA04665.1"/>
    <property type="molecule type" value="Genomic_DNA"/>
</dbReference>
<dbReference type="PANTHER" id="PTHR12184:SF1">
    <property type="entry name" value="UBIQUINOL-CYTOCHROME-C REDUCTASE COMPLEX ASSEMBLY FACTOR 1"/>
    <property type="match status" value="1"/>
</dbReference>
<reference evidence="4 5" key="1">
    <citation type="journal article" date="2006" name="Appl. Environ. Microbiol.">
        <title>Genome sequence of the chemolithoautotrophic nitrite-oxidizing bacterium Nitrobacter winogradskyi Nb-255.</title>
        <authorList>
            <person name="Starkenburg S.R."/>
            <person name="Chain P.S."/>
            <person name="Sayavedra-Soto L.A."/>
            <person name="Hauser L."/>
            <person name="Land M.L."/>
            <person name="Larimer F.W."/>
            <person name="Malfatti S.A."/>
            <person name="Klotz M.G."/>
            <person name="Bottomley P.J."/>
            <person name="Arp D.J."/>
            <person name="Hickey W.J."/>
        </authorList>
    </citation>
    <scope>NUCLEOTIDE SEQUENCE [LARGE SCALE GENOMIC DNA]</scope>
    <source>
        <strain evidence="5">ATCC 25391 / DSM 10237 / CIP 104748 / NCIMB 11846 / Nb-255</strain>
    </source>
</reference>
<dbReference type="Pfam" id="PF03981">
    <property type="entry name" value="Ubiq_cyt_C_chap"/>
    <property type="match status" value="1"/>
</dbReference>
<dbReference type="eggNOG" id="COG5452">
    <property type="taxonomic scope" value="Bacteria"/>
</dbReference>
<evidence type="ECO:0000259" key="3">
    <source>
        <dbReference type="Pfam" id="PF03981"/>
    </source>
</evidence>
<feature type="domain" description="Ubiquinol-cytochrome c chaperone" evidence="3">
    <location>
        <begin position="58"/>
        <end position="178"/>
    </location>
</feature>
<sequence>MIPECNNGSPLRVVFGTHMRWPFNRFKKQSPAPSRRTIEAIYGMIVTQAREPAFYQVYGVPDTVDGRFDMVLLHLWMVLRRLRSGPDKALPQALFDHFCSDMDANLREMGVGDLSVPKRMQAFGEAFYGRSAAYDRALDEGLEPLARALDKNIYNGGNAESARRLADYATEALAALACDDRAGPTEDLTFGRFAFPDLAQREQKSGP</sequence>
<evidence type="ECO:0000313" key="5">
    <source>
        <dbReference type="Proteomes" id="UP000002531"/>
    </source>
</evidence>
<dbReference type="PANTHER" id="PTHR12184">
    <property type="entry name" value="UBIQUINOL-CYTOCHROME C REDUCTASE COMPLEX ASSEMBLY FACTOR 1 FAMILY MEMBER"/>
    <property type="match status" value="1"/>
</dbReference>
<protein>
    <submittedName>
        <fullName evidence="4">Ubiquinol-cytochrome C chaperone</fullName>
    </submittedName>
</protein>
<dbReference type="InterPro" id="IPR007129">
    <property type="entry name" value="Ubiqinol_cyt_c_chaperone_CPB3"/>
</dbReference>
<dbReference type="Proteomes" id="UP000002531">
    <property type="component" value="Chromosome"/>
</dbReference>